<feature type="signal peptide" evidence="1">
    <location>
        <begin position="1"/>
        <end position="18"/>
    </location>
</feature>
<dbReference type="Proteomes" id="UP000597338">
    <property type="component" value="Unassembled WGS sequence"/>
</dbReference>
<name>A0ABQ1M8S7_9SPHI</name>
<evidence type="ECO:0000256" key="1">
    <source>
        <dbReference type="SAM" id="SignalP"/>
    </source>
</evidence>
<feature type="chain" id="PRO_5045393876" description="DUF6265 domain-containing protein" evidence="1">
    <location>
        <begin position="19"/>
        <end position="153"/>
    </location>
</feature>
<comment type="caution">
    <text evidence="3">The sequence shown here is derived from an EMBL/GenBank/DDBJ whole genome shotgun (WGS) entry which is preliminary data.</text>
</comment>
<accession>A0ABQ1M8S7</accession>
<dbReference type="RefSeq" id="WP_188751962.1">
    <property type="nucleotide sequence ID" value="NZ_BMIK01000010.1"/>
</dbReference>
<dbReference type="InterPro" id="IPR046232">
    <property type="entry name" value="DUF6265"/>
</dbReference>
<sequence>MNLLALLSLTLLASCGQADNFDFVIGEWERTNEDAGKHTFETWVKRDASTYLGHSYTLQGADTVWQEHTVLSPIAGVWHLQVRLMGETQSTDFKVTQSDDGSFTCANPQNEFPKTIRYKRAGTELHAEISGGGDPIPFLFAPVLLQPTKDSSL</sequence>
<evidence type="ECO:0000313" key="3">
    <source>
        <dbReference type="EMBL" id="GGC35181.1"/>
    </source>
</evidence>
<proteinExistence type="predicted"/>
<dbReference type="EMBL" id="BMIK01000010">
    <property type="protein sequence ID" value="GGC35181.1"/>
    <property type="molecule type" value="Genomic_DNA"/>
</dbReference>
<protein>
    <recommendedName>
        <fullName evidence="2">DUF6265 domain-containing protein</fullName>
    </recommendedName>
</protein>
<keyword evidence="4" id="KW-1185">Reference proteome</keyword>
<dbReference type="Pfam" id="PF19780">
    <property type="entry name" value="DUF6265"/>
    <property type="match status" value="1"/>
</dbReference>
<evidence type="ECO:0000259" key="2">
    <source>
        <dbReference type="Pfam" id="PF19780"/>
    </source>
</evidence>
<organism evidence="3 4">
    <name type="scientific">Parapedobacter defluvii</name>
    <dbReference type="NCBI Taxonomy" id="2045106"/>
    <lineage>
        <taxon>Bacteria</taxon>
        <taxon>Pseudomonadati</taxon>
        <taxon>Bacteroidota</taxon>
        <taxon>Sphingobacteriia</taxon>
        <taxon>Sphingobacteriales</taxon>
        <taxon>Sphingobacteriaceae</taxon>
        <taxon>Parapedobacter</taxon>
    </lineage>
</organism>
<keyword evidence="1" id="KW-0732">Signal</keyword>
<evidence type="ECO:0000313" key="4">
    <source>
        <dbReference type="Proteomes" id="UP000597338"/>
    </source>
</evidence>
<gene>
    <name evidence="3" type="ORF">GCM10011386_29130</name>
</gene>
<reference evidence="4" key="1">
    <citation type="journal article" date="2019" name="Int. J. Syst. Evol. Microbiol.">
        <title>The Global Catalogue of Microorganisms (GCM) 10K type strain sequencing project: providing services to taxonomists for standard genome sequencing and annotation.</title>
        <authorList>
            <consortium name="The Broad Institute Genomics Platform"/>
            <consortium name="The Broad Institute Genome Sequencing Center for Infectious Disease"/>
            <person name="Wu L."/>
            <person name="Ma J."/>
        </authorList>
    </citation>
    <scope>NUCLEOTIDE SEQUENCE [LARGE SCALE GENOMIC DNA]</scope>
    <source>
        <strain evidence="4">CGMCC 1.15342</strain>
    </source>
</reference>
<feature type="domain" description="DUF6265" evidence="2">
    <location>
        <begin position="23"/>
        <end position="130"/>
    </location>
</feature>